<keyword evidence="2" id="KW-1185">Reference proteome</keyword>
<comment type="caution">
    <text evidence="1">The sequence shown here is derived from an EMBL/GenBank/DDBJ whole genome shotgun (WGS) entry which is preliminary data.</text>
</comment>
<gene>
    <name evidence="1" type="ORF">HPB50_018864</name>
</gene>
<name>A0ACB7S1H4_HYAAI</name>
<organism evidence="1 2">
    <name type="scientific">Hyalomma asiaticum</name>
    <name type="common">Tick</name>
    <dbReference type="NCBI Taxonomy" id="266040"/>
    <lineage>
        <taxon>Eukaryota</taxon>
        <taxon>Metazoa</taxon>
        <taxon>Ecdysozoa</taxon>
        <taxon>Arthropoda</taxon>
        <taxon>Chelicerata</taxon>
        <taxon>Arachnida</taxon>
        <taxon>Acari</taxon>
        <taxon>Parasitiformes</taxon>
        <taxon>Ixodida</taxon>
        <taxon>Ixodoidea</taxon>
        <taxon>Ixodidae</taxon>
        <taxon>Hyalomminae</taxon>
        <taxon>Hyalomma</taxon>
    </lineage>
</organism>
<sequence length="100" mass="11097">MASPRVGGLSQELKPADSTVQEVCEKVRSDVENKLGQTFTEFTPVNYRTQVVNGTNYFVKVRVGADQYVHVRAHKSLQGAVTFAAVQENKALDDELEHFA</sequence>
<evidence type="ECO:0000313" key="2">
    <source>
        <dbReference type="Proteomes" id="UP000821845"/>
    </source>
</evidence>
<accession>A0ACB7S1H4</accession>
<dbReference type="EMBL" id="CM023486">
    <property type="protein sequence ID" value="KAH6928738.1"/>
    <property type="molecule type" value="Genomic_DNA"/>
</dbReference>
<dbReference type="Proteomes" id="UP000821845">
    <property type="component" value="Chromosome 6"/>
</dbReference>
<proteinExistence type="predicted"/>
<evidence type="ECO:0000313" key="1">
    <source>
        <dbReference type="EMBL" id="KAH6928738.1"/>
    </source>
</evidence>
<protein>
    <submittedName>
        <fullName evidence="1">Uncharacterized protein</fullName>
    </submittedName>
</protein>
<reference evidence="1" key="1">
    <citation type="submission" date="2020-05" db="EMBL/GenBank/DDBJ databases">
        <title>Large-scale comparative analyses of tick genomes elucidate their genetic diversity and vector capacities.</title>
        <authorList>
            <person name="Jia N."/>
            <person name="Wang J."/>
            <person name="Shi W."/>
            <person name="Du L."/>
            <person name="Sun Y."/>
            <person name="Zhan W."/>
            <person name="Jiang J."/>
            <person name="Wang Q."/>
            <person name="Zhang B."/>
            <person name="Ji P."/>
            <person name="Sakyi L.B."/>
            <person name="Cui X."/>
            <person name="Yuan T."/>
            <person name="Jiang B."/>
            <person name="Yang W."/>
            <person name="Lam T.T.-Y."/>
            <person name="Chang Q."/>
            <person name="Ding S."/>
            <person name="Wang X."/>
            <person name="Zhu J."/>
            <person name="Ruan X."/>
            <person name="Zhao L."/>
            <person name="Wei J."/>
            <person name="Que T."/>
            <person name="Du C."/>
            <person name="Cheng J."/>
            <person name="Dai P."/>
            <person name="Han X."/>
            <person name="Huang E."/>
            <person name="Gao Y."/>
            <person name="Liu J."/>
            <person name="Shao H."/>
            <person name="Ye R."/>
            <person name="Li L."/>
            <person name="Wei W."/>
            <person name="Wang X."/>
            <person name="Wang C."/>
            <person name="Yang T."/>
            <person name="Huo Q."/>
            <person name="Li W."/>
            <person name="Guo W."/>
            <person name="Chen H."/>
            <person name="Zhou L."/>
            <person name="Ni X."/>
            <person name="Tian J."/>
            <person name="Zhou Y."/>
            <person name="Sheng Y."/>
            <person name="Liu T."/>
            <person name="Pan Y."/>
            <person name="Xia L."/>
            <person name="Li J."/>
            <person name="Zhao F."/>
            <person name="Cao W."/>
        </authorList>
    </citation>
    <scope>NUCLEOTIDE SEQUENCE</scope>
    <source>
        <strain evidence="1">Hyas-2018</strain>
    </source>
</reference>